<sequence>MNKKAEQGRTTRERLISIGLGLFAEHGYEGTSIEAVLRESGLSRGALYHHFDGKDALFAAVLEQVEQDVAAKLAPVVMAAAPDPVAELRAGCLAWIRLVADPVVRRIILIDGPAVLGWHEWRSVEERHGLGLFKIALAEAAEQGRLPAERADLFAHMLMAAMNEVALLVAQAEGDEQSIAEGEAALEDFLGRVLGV</sequence>
<keyword evidence="7" id="KW-1185">Reference proteome</keyword>
<evidence type="ECO:0000313" key="7">
    <source>
        <dbReference type="Proteomes" id="UP000669179"/>
    </source>
</evidence>
<dbReference type="Proteomes" id="UP000669179">
    <property type="component" value="Unassembled WGS sequence"/>
</dbReference>
<dbReference type="Gene3D" id="1.10.357.10">
    <property type="entry name" value="Tetracycline Repressor, domain 2"/>
    <property type="match status" value="1"/>
</dbReference>
<dbReference type="PANTHER" id="PTHR30055">
    <property type="entry name" value="HTH-TYPE TRANSCRIPTIONAL REGULATOR RUTR"/>
    <property type="match status" value="1"/>
</dbReference>
<evidence type="ECO:0000313" key="6">
    <source>
        <dbReference type="EMBL" id="MBO2453748.1"/>
    </source>
</evidence>
<organism evidence="6 7">
    <name type="scientific">Actinomadura barringtoniae</name>
    <dbReference type="NCBI Taxonomy" id="1427535"/>
    <lineage>
        <taxon>Bacteria</taxon>
        <taxon>Bacillati</taxon>
        <taxon>Actinomycetota</taxon>
        <taxon>Actinomycetes</taxon>
        <taxon>Streptosporangiales</taxon>
        <taxon>Thermomonosporaceae</taxon>
        <taxon>Actinomadura</taxon>
    </lineage>
</organism>
<dbReference type="PROSITE" id="PS50977">
    <property type="entry name" value="HTH_TETR_2"/>
    <property type="match status" value="1"/>
</dbReference>
<dbReference type="Pfam" id="PF21351">
    <property type="entry name" value="TetR_C_41"/>
    <property type="match status" value="1"/>
</dbReference>
<dbReference type="InterPro" id="IPR050109">
    <property type="entry name" value="HTH-type_TetR-like_transc_reg"/>
</dbReference>
<gene>
    <name evidence="6" type="ORF">J4573_42130</name>
</gene>
<dbReference type="InterPro" id="IPR001647">
    <property type="entry name" value="HTH_TetR"/>
</dbReference>
<evidence type="ECO:0000256" key="1">
    <source>
        <dbReference type="ARBA" id="ARBA00023015"/>
    </source>
</evidence>
<dbReference type="InterPro" id="IPR023772">
    <property type="entry name" value="DNA-bd_HTH_TetR-type_CS"/>
</dbReference>
<keyword evidence="3" id="KW-0804">Transcription</keyword>
<evidence type="ECO:0000256" key="3">
    <source>
        <dbReference type="ARBA" id="ARBA00023163"/>
    </source>
</evidence>
<dbReference type="PANTHER" id="PTHR30055:SF234">
    <property type="entry name" value="HTH-TYPE TRANSCRIPTIONAL REGULATOR BETI"/>
    <property type="match status" value="1"/>
</dbReference>
<dbReference type="EMBL" id="JAGEOJ010000022">
    <property type="protein sequence ID" value="MBO2453748.1"/>
    <property type="molecule type" value="Genomic_DNA"/>
</dbReference>
<proteinExistence type="predicted"/>
<keyword evidence="1" id="KW-0805">Transcription regulation</keyword>
<dbReference type="RefSeq" id="WP_208261768.1">
    <property type="nucleotide sequence ID" value="NZ_JAGEOJ010000022.1"/>
</dbReference>
<reference evidence="6" key="1">
    <citation type="submission" date="2021-03" db="EMBL/GenBank/DDBJ databases">
        <authorList>
            <person name="Kanchanasin P."/>
            <person name="Saeng-In P."/>
            <person name="Phongsopitanun W."/>
            <person name="Yuki M."/>
            <person name="Kudo T."/>
            <person name="Ohkuma M."/>
            <person name="Tanasupawat S."/>
        </authorList>
    </citation>
    <scope>NUCLEOTIDE SEQUENCE</scope>
    <source>
        <strain evidence="6">GKU 128</strain>
    </source>
</reference>
<evidence type="ECO:0000256" key="2">
    <source>
        <dbReference type="ARBA" id="ARBA00023125"/>
    </source>
</evidence>
<feature type="DNA-binding region" description="H-T-H motif" evidence="4">
    <location>
        <begin position="32"/>
        <end position="51"/>
    </location>
</feature>
<dbReference type="AlphaFoldDB" id="A0A939PKE7"/>
<dbReference type="GO" id="GO:0003700">
    <property type="term" value="F:DNA-binding transcription factor activity"/>
    <property type="evidence" value="ECO:0007669"/>
    <property type="project" value="TreeGrafter"/>
</dbReference>
<accession>A0A939PKE7</accession>
<evidence type="ECO:0000259" key="5">
    <source>
        <dbReference type="PROSITE" id="PS50977"/>
    </source>
</evidence>
<dbReference type="SUPFAM" id="SSF46689">
    <property type="entry name" value="Homeodomain-like"/>
    <property type="match status" value="1"/>
</dbReference>
<feature type="domain" description="HTH tetR-type" evidence="5">
    <location>
        <begin position="9"/>
        <end position="69"/>
    </location>
</feature>
<evidence type="ECO:0000256" key="4">
    <source>
        <dbReference type="PROSITE-ProRule" id="PRU00335"/>
    </source>
</evidence>
<dbReference type="InterPro" id="IPR009057">
    <property type="entry name" value="Homeodomain-like_sf"/>
</dbReference>
<dbReference type="PRINTS" id="PR00455">
    <property type="entry name" value="HTHTETR"/>
</dbReference>
<protein>
    <submittedName>
        <fullName evidence="6">TetR/AcrR family transcriptional regulator</fullName>
    </submittedName>
</protein>
<keyword evidence="2 4" id="KW-0238">DNA-binding</keyword>
<dbReference type="InterPro" id="IPR049484">
    <property type="entry name" value="Rv0078-like_C"/>
</dbReference>
<name>A0A939PKE7_9ACTN</name>
<dbReference type="Pfam" id="PF00440">
    <property type="entry name" value="TetR_N"/>
    <property type="match status" value="1"/>
</dbReference>
<comment type="caution">
    <text evidence="6">The sequence shown here is derived from an EMBL/GenBank/DDBJ whole genome shotgun (WGS) entry which is preliminary data.</text>
</comment>
<dbReference type="PROSITE" id="PS01081">
    <property type="entry name" value="HTH_TETR_1"/>
    <property type="match status" value="1"/>
</dbReference>
<dbReference type="GO" id="GO:0000976">
    <property type="term" value="F:transcription cis-regulatory region binding"/>
    <property type="evidence" value="ECO:0007669"/>
    <property type="project" value="TreeGrafter"/>
</dbReference>